<evidence type="ECO:0000313" key="11">
    <source>
        <dbReference type="EMBL" id="MBW8192442.1"/>
    </source>
</evidence>
<dbReference type="InterPro" id="IPR018323">
    <property type="entry name" value="OM_lipoprot_carrier_LolA_Pbac"/>
</dbReference>
<dbReference type="EMBL" id="JAHZSS010000023">
    <property type="protein sequence ID" value="MBW8192442.1"/>
    <property type="molecule type" value="Genomic_DNA"/>
</dbReference>
<comment type="subunit">
    <text evidence="3 10">Monomer.</text>
</comment>
<keyword evidence="12" id="KW-1185">Reference proteome</keyword>
<feature type="signal peptide" evidence="10">
    <location>
        <begin position="1"/>
        <end position="23"/>
    </location>
</feature>
<keyword evidence="11" id="KW-0449">Lipoprotein</keyword>
<evidence type="ECO:0000256" key="4">
    <source>
        <dbReference type="ARBA" id="ARBA00014035"/>
    </source>
</evidence>
<evidence type="ECO:0000256" key="1">
    <source>
        <dbReference type="ARBA" id="ARBA00004418"/>
    </source>
</evidence>
<dbReference type="HAMAP" id="MF_00240">
    <property type="entry name" value="LolA"/>
    <property type="match status" value="1"/>
</dbReference>
<accession>A0ABS7EL79</accession>
<keyword evidence="9 10" id="KW-0143">Chaperone</keyword>
<feature type="chain" id="PRO_5044924572" description="Outer-membrane lipoprotein carrier protein" evidence="10">
    <location>
        <begin position="24"/>
        <end position="211"/>
    </location>
</feature>
<protein>
    <recommendedName>
        <fullName evidence="4 10">Outer-membrane lipoprotein carrier protein</fullName>
    </recommendedName>
</protein>
<evidence type="ECO:0000256" key="8">
    <source>
        <dbReference type="ARBA" id="ARBA00022927"/>
    </source>
</evidence>
<proteinExistence type="inferred from homology"/>
<keyword evidence="8 10" id="KW-0653">Protein transport</keyword>
<name>A0ABS7EL79_9GAMM</name>
<evidence type="ECO:0000256" key="7">
    <source>
        <dbReference type="ARBA" id="ARBA00022764"/>
    </source>
</evidence>
<comment type="subcellular location">
    <subcellularLocation>
        <location evidence="1 10">Periplasm</location>
    </subcellularLocation>
</comment>
<dbReference type="Pfam" id="PF03548">
    <property type="entry name" value="LolA"/>
    <property type="match status" value="1"/>
</dbReference>
<comment type="function">
    <text evidence="10">Participates in the translocation of lipoproteins from the inner membrane to the outer membrane. Only forms a complex with a lipoprotein if the residue after the N-terminal Cys is not an aspartate (The Asp acts as a targeting signal to indicate that the lipoprotein should stay in the inner membrane).</text>
</comment>
<dbReference type="InterPro" id="IPR029046">
    <property type="entry name" value="LolA/LolB/LppX"/>
</dbReference>
<dbReference type="InterPro" id="IPR004564">
    <property type="entry name" value="OM_lipoprot_carrier_LolA-like"/>
</dbReference>
<evidence type="ECO:0000256" key="2">
    <source>
        <dbReference type="ARBA" id="ARBA00007615"/>
    </source>
</evidence>
<evidence type="ECO:0000256" key="5">
    <source>
        <dbReference type="ARBA" id="ARBA00022448"/>
    </source>
</evidence>
<dbReference type="RefSeq" id="WP_220105068.1">
    <property type="nucleotide sequence ID" value="NZ_JAHZSS010000023.1"/>
</dbReference>
<gene>
    <name evidence="10 11" type="primary">lolA</name>
    <name evidence="11" type="ORF">K0504_15495</name>
</gene>
<comment type="caution">
    <text evidence="11">The sequence shown here is derived from an EMBL/GenBank/DDBJ whole genome shotgun (WGS) entry which is preliminary data.</text>
</comment>
<evidence type="ECO:0000313" key="12">
    <source>
        <dbReference type="Proteomes" id="UP001166251"/>
    </source>
</evidence>
<dbReference type="PANTHER" id="PTHR35869">
    <property type="entry name" value="OUTER-MEMBRANE LIPOPROTEIN CARRIER PROTEIN"/>
    <property type="match status" value="1"/>
</dbReference>
<sequence precursor="true">MTKILKLAALAACCWLTANTATAATDNADARQALRSYLASMAGFSANFEQTVYDEQQQVLQQSSGNLATKRPGMLRWQVEIPDEELLIANGDALWLYSPFLEQVSIYSLQDAIGQSPFMLLTSDEDAVWQDYHISQNDTGYRVVPNSASNVAWLQVNVLEQRIDSILMQDSAGTVTRFQLTDFTGEAPQGNELFEFKIPEGVDIDDQRTAG</sequence>
<reference evidence="11" key="1">
    <citation type="submission" date="2021-07" db="EMBL/GenBank/DDBJ databases">
        <title>Neiella marina sp. nov., isolated from the intestinal content of sea cucumber Apostichopus japonicus.</title>
        <authorList>
            <person name="Bai X."/>
        </authorList>
    </citation>
    <scope>NUCLEOTIDE SEQUENCE</scope>
    <source>
        <strain evidence="11">126</strain>
    </source>
</reference>
<comment type="similarity">
    <text evidence="2 10">Belongs to the LolA family.</text>
</comment>
<dbReference type="NCBIfam" id="TIGR00547">
    <property type="entry name" value="lolA"/>
    <property type="match status" value="1"/>
</dbReference>
<evidence type="ECO:0000256" key="3">
    <source>
        <dbReference type="ARBA" id="ARBA00011245"/>
    </source>
</evidence>
<dbReference type="Proteomes" id="UP001166251">
    <property type="component" value="Unassembled WGS sequence"/>
</dbReference>
<evidence type="ECO:0000256" key="9">
    <source>
        <dbReference type="ARBA" id="ARBA00023186"/>
    </source>
</evidence>
<organism evidence="11 12">
    <name type="scientific">Neiella holothuriorum</name>
    <dbReference type="NCBI Taxonomy" id="2870530"/>
    <lineage>
        <taxon>Bacteria</taxon>
        <taxon>Pseudomonadati</taxon>
        <taxon>Pseudomonadota</taxon>
        <taxon>Gammaproteobacteria</taxon>
        <taxon>Alteromonadales</taxon>
        <taxon>Echinimonadaceae</taxon>
        <taxon>Neiella</taxon>
    </lineage>
</organism>
<dbReference type="SUPFAM" id="SSF89392">
    <property type="entry name" value="Prokaryotic lipoproteins and lipoprotein localization factors"/>
    <property type="match status" value="1"/>
</dbReference>
<evidence type="ECO:0000256" key="10">
    <source>
        <dbReference type="HAMAP-Rule" id="MF_00240"/>
    </source>
</evidence>
<dbReference type="PANTHER" id="PTHR35869:SF1">
    <property type="entry name" value="OUTER-MEMBRANE LIPOPROTEIN CARRIER PROTEIN"/>
    <property type="match status" value="1"/>
</dbReference>
<evidence type="ECO:0000256" key="6">
    <source>
        <dbReference type="ARBA" id="ARBA00022729"/>
    </source>
</evidence>
<keyword evidence="7 10" id="KW-0574">Periplasm</keyword>
<dbReference type="Gene3D" id="2.50.20.10">
    <property type="entry name" value="Lipoprotein localisation LolA/LolB/LppX"/>
    <property type="match status" value="1"/>
</dbReference>
<keyword evidence="5 10" id="KW-0813">Transport</keyword>
<keyword evidence="6 10" id="KW-0732">Signal</keyword>
<dbReference type="CDD" id="cd16325">
    <property type="entry name" value="LolA"/>
    <property type="match status" value="1"/>
</dbReference>